<keyword evidence="3 6" id="KW-0067">ATP-binding</keyword>
<keyword evidence="4" id="KW-1278">Translocase</keyword>
<gene>
    <name evidence="6" type="ordered locus">Swol_2481</name>
</gene>
<dbReference type="InterPro" id="IPR050093">
    <property type="entry name" value="ABC_SmlMolc_Importer"/>
</dbReference>
<evidence type="ECO:0000256" key="3">
    <source>
        <dbReference type="ARBA" id="ARBA00022840"/>
    </source>
</evidence>
<dbReference type="Gene3D" id="3.40.50.300">
    <property type="entry name" value="P-loop containing nucleotide triphosphate hydrolases"/>
    <property type="match status" value="1"/>
</dbReference>
<dbReference type="STRING" id="335541.Swol_2481"/>
<keyword evidence="2" id="KW-0547">Nucleotide-binding</keyword>
<dbReference type="EMBL" id="CP000448">
    <property type="protein sequence ID" value="ABI69770.1"/>
    <property type="molecule type" value="Genomic_DNA"/>
</dbReference>
<evidence type="ECO:0000259" key="5">
    <source>
        <dbReference type="PROSITE" id="PS50893"/>
    </source>
</evidence>
<protein>
    <submittedName>
        <fullName evidence="6">ABC transporter, ATP-binding protein</fullName>
    </submittedName>
</protein>
<feature type="domain" description="ABC transporter" evidence="5">
    <location>
        <begin position="3"/>
        <end position="234"/>
    </location>
</feature>
<evidence type="ECO:0000256" key="4">
    <source>
        <dbReference type="ARBA" id="ARBA00022967"/>
    </source>
</evidence>
<proteinExistence type="predicted"/>
<dbReference type="eggNOG" id="COG3842">
    <property type="taxonomic scope" value="Bacteria"/>
</dbReference>
<dbReference type="SUPFAM" id="SSF52540">
    <property type="entry name" value="P-loop containing nucleoside triphosphate hydrolases"/>
    <property type="match status" value="1"/>
</dbReference>
<name>Q0AU34_SYNWW</name>
<dbReference type="OrthoDB" id="9802264at2"/>
<dbReference type="Proteomes" id="UP000001968">
    <property type="component" value="Chromosome"/>
</dbReference>
<evidence type="ECO:0000256" key="2">
    <source>
        <dbReference type="ARBA" id="ARBA00022741"/>
    </source>
</evidence>
<dbReference type="FunFam" id="3.40.50.300:FF:000133">
    <property type="entry name" value="Spermidine/putrescine import ATP-binding protein PotA"/>
    <property type="match status" value="1"/>
</dbReference>
<dbReference type="GO" id="GO:0022857">
    <property type="term" value="F:transmembrane transporter activity"/>
    <property type="evidence" value="ECO:0007669"/>
    <property type="project" value="InterPro"/>
</dbReference>
<accession>Q0AU34</accession>
<evidence type="ECO:0000313" key="6">
    <source>
        <dbReference type="EMBL" id="ABI69770.1"/>
    </source>
</evidence>
<dbReference type="PROSITE" id="PS50893">
    <property type="entry name" value="ABC_TRANSPORTER_2"/>
    <property type="match status" value="1"/>
</dbReference>
<dbReference type="HOGENOM" id="CLU_000604_1_1_9"/>
<dbReference type="InterPro" id="IPR013611">
    <property type="entry name" value="Transp-assoc_OB_typ2"/>
</dbReference>
<organism evidence="6 7">
    <name type="scientific">Syntrophomonas wolfei subsp. wolfei (strain DSM 2245B / Goettingen)</name>
    <dbReference type="NCBI Taxonomy" id="335541"/>
    <lineage>
        <taxon>Bacteria</taxon>
        <taxon>Bacillati</taxon>
        <taxon>Bacillota</taxon>
        <taxon>Clostridia</taxon>
        <taxon>Eubacteriales</taxon>
        <taxon>Syntrophomonadaceae</taxon>
        <taxon>Syntrophomonas</taxon>
    </lineage>
</organism>
<dbReference type="InterPro" id="IPR003439">
    <property type="entry name" value="ABC_transporter-like_ATP-bd"/>
</dbReference>
<dbReference type="GO" id="GO:0043190">
    <property type="term" value="C:ATP-binding cassette (ABC) transporter complex"/>
    <property type="evidence" value="ECO:0007669"/>
    <property type="project" value="InterPro"/>
</dbReference>
<reference evidence="7" key="1">
    <citation type="journal article" date="2010" name="Environ. Microbiol.">
        <title>The genome of Syntrophomonas wolfei: new insights into syntrophic metabolism and biohydrogen production.</title>
        <authorList>
            <person name="Sieber J.R."/>
            <person name="Sims D.R."/>
            <person name="Han C."/>
            <person name="Kim E."/>
            <person name="Lykidis A."/>
            <person name="Lapidus A.L."/>
            <person name="McDonnald E."/>
            <person name="Rohlin L."/>
            <person name="Culley D.E."/>
            <person name="Gunsalus R."/>
            <person name="McInerney M.J."/>
        </authorList>
    </citation>
    <scope>NUCLEOTIDE SEQUENCE [LARGE SCALE GENOMIC DNA]</scope>
    <source>
        <strain evidence="7">DSM 2245B / Goettingen</strain>
    </source>
</reference>
<dbReference type="GO" id="GO:0005524">
    <property type="term" value="F:ATP binding"/>
    <property type="evidence" value="ECO:0007669"/>
    <property type="project" value="UniProtKB-KW"/>
</dbReference>
<dbReference type="GO" id="GO:0016887">
    <property type="term" value="F:ATP hydrolysis activity"/>
    <property type="evidence" value="ECO:0007669"/>
    <property type="project" value="InterPro"/>
</dbReference>
<dbReference type="InterPro" id="IPR003593">
    <property type="entry name" value="AAA+_ATPase"/>
</dbReference>
<dbReference type="InterPro" id="IPR017871">
    <property type="entry name" value="ABC_transporter-like_CS"/>
</dbReference>
<dbReference type="SUPFAM" id="SSF50331">
    <property type="entry name" value="MOP-like"/>
    <property type="match status" value="1"/>
</dbReference>
<evidence type="ECO:0000313" key="7">
    <source>
        <dbReference type="Proteomes" id="UP000001968"/>
    </source>
</evidence>
<dbReference type="PROSITE" id="PS00211">
    <property type="entry name" value="ABC_TRANSPORTER_1"/>
    <property type="match status" value="1"/>
</dbReference>
<dbReference type="SMART" id="SM00382">
    <property type="entry name" value="AAA"/>
    <property type="match status" value="1"/>
</dbReference>
<dbReference type="RefSeq" id="WP_011641852.1">
    <property type="nucleotide sequence ID" value="NC_008346.1"/>
</dbReference>
<dbReference type="PANTHER" id="PTHR42781:SF4">
    <property type="entry name" value="SPERMIDINE_PUTRESCINE IMPORT ATP-BINDING PROTEIN POTA"/>
    <property type="match status" value="1"/>
</dbReference>
<dbReference type="AlphaFoldDB" id="Q0AU34"/>
<dbReference type="PANTHER" id="PTHR42781">
    <property type="entry name" value="SPERMIDINE/PUTRESCINE IMPORT ATP-BINDING PROTEIN POTA"/>
    <property type="match status" value="1"/>
</dbReference>
<keyword evidence="1" id="KW-0813">Transport</keyword>
<dbReference type="InterPro" id="IPR027417">
    <property type="entry name" value="P-loop_NTPase"/>
</dbReference>
<dbReference type="KEGG" id="swo:Swol_2481"/>
<dbReference type="Pfam" id="PF08402">
    <property type="entry name" value="TOBE_2"/>
    <property type="match status" value="1"/>
</dbReference>
<dbReference type="InterPro" id="IPR008995">
    <property type="entry name" value="Mo/tungstate-bd_C_term_dom"/>
</dbReference>
<evidence type="ECO:0000256" key="1">
    <source>
        <dbReference type="ARBA" id="ARBA00022448"/>
    </source>
</evidence>
<keyword evidence="7" id="KW-1185">Reference proteome</keyword>
<sequence>MLLELKGITKLFDKDNGVRDFNLTVAEGEFITLLGPSGCGKTTTLNLIGGFLQPDRGGIWIEGRDITHLPPEKRPVSTVFQSYALFPHLNVLENVAYGIRFYRKEKKKQALSLAREYINIVRLGGYEKSKIGNLSGGQQQRVALARAMATNPRIMLLDEPLSNLDASLRHSLREELKSLQRQLGITMIFVTHDQSEALSLSDRIVVMDKGYAIQIGTPREIYFYPISDYVAGFIGKSNILTRAGETIMVRPEDIKMAKNAQGDYTISSITFMGQHTEYIISAEDTTLEVVALGKENSKFMQGDRVNVTITHQLGQTGQGDRFFVP</sequence>
<dbReference type="Pfam" id="PF00005">
    <property type="entry name" value="ABC_tran"/>
    <property type="match status" value="1"/>
</dbReference>